<name>A0A1I7EP10_9BURK</name>
<reference evidence="1 2" key="1">
    <citation type="submission" date="2016-10" db="EMBL/GenBank/DDBJ databases">
        <authorList>
            <person name="de Groot N.N."/>
        </authorList>
    </citation>
    <scope>NUCLEOTIDE SEQUENCE [LARGE SCALE GENOMIC DNA]</scope>
    <source>
        <strain evidence="1 2">LMG 27731</strain>
    </source>
</reference>
<dbReference type="EMBL" id="FPBH01000039">
    <property type="protein sequence ID" value="SFU25666.1"/>
    <property type="molecule type" value="Genomic_DNA"/>
</dbReference>
<sequence>MTVDTVLAERFFGFVEGHESFTFDAQDVNKYLSGESGLHILTAWYLIRIRPKTLKLTEWVVYQVADDLVYVHVVCGSHIDLTALFHRRLRRSI</sequence>
<accession>A0A1I7EP10</accession>
<proteinExistence type="predicted"/>
<dbReference type="AlphaFoldDB" id="A0A1I7EP10"/>
<dbReference type="Proteomes" id="UP000198844">
    <property type="component" value="Unassembled WGS sequence"/>
</dbReference>
<evidence type="ECO:0000313" key="1">
    <source>
        <dbReference type="EMBL" id="SFU25666.1"/>
    </source>
</evidence>
<gene>
    <name evidence="1" type="ORF">SAMN05192563_103970</name>
</gene>
<protein>
    <submittedName>
        <fullName evidence="1">Uncharacterized protein</fullName>
    </submittedName>
</protein>
<evidence type="ECO:0000313" key="2">
    <source>
        <dbReference type="Proteomes" id="UP000198844"/>
    </source>
</evidence>
<organism evidence="1 2">
    <name type="scientific">Paraburkholderia aspalathi</name>
    <dbReference type="NCBI Taxonomy" id="1324617"/>
    <lineage>
        <taxon>Bacteria</taxon>
        <taxon>Pseudomonadati</taxon>
        <taxon>Pseudomonadota</taxon>
        <taxon>Betaproteobacteria</taxon>
        <taxon>Burkholderiales</taxon>
        <taxon>Burkholderiaceae</taxon>
        <taxon>Paraburkholderia</taxon>
    </lineage>
</organism>